<dbReference type="InterPro" id="IPR030678">
    <property type="entry name" value="Peptide/Ni-bd"/>
</dbReference>
<proteinExistence type="inferred from homology"/>
<dbReference type="Proteomes" id="UP000321567">
    <property type="component" value="Unassembled WGS sequence"/>
</dbReference>
<reference evidence="7 8" key="1">
    <citation type="submission" date="2019-07" db="EMBL/GenBank/DDBJ databases">
        <title>Whole genome shotgun sequence of Rhodospirillum oryzae NBRC 107573.</title>
        <authorList>
            <person name="Hosoyama A."/>
            <person name="Uohara A."/>
            <person name="Ohji S."/>
            <person name="Ichikawa N."/>
        </authorList>
    </citation>
    <scope>NUCLEOTIDE SEQUENCE [LARGE SCALE GENOMIC DNA]</scope>
    <source>
        <strain evidence="7 8">NBRC 107573</strain>
    </source>
</reference>
<keyword evidence="8" id="KW-1185">Reference proteome</keyword>
<dbReference type="GO" id="GO:0030288">
    <property type="term" value="C:outer membrane-bounded periplasmic space"/>
    <property type="evidence" value="ECO:0007669"/>
    <property type="project" value="UniProtKB-ARBA"/>
</dbReference>
<dbReference type="Gene3D" id="3.40.190.10">
    <property type="entry name" value="Periplasmic binding protein-like II"/>
    <property type="match status" value="1"/>
</dbReference>
<dbReference type="RefSeq" id="WP_170245130.1">
    <property type="nucleotide sequence ID" value="NZ_BJZO01000098.1"/>
</dbReference>
<dbReference type="PANTHER" id="PTHR30290:SF9">
    <property type="entry name" value="OLIGOPEPTIDE-BINDING PROTEIN APPA"/>
    <property type="match status" value="1"/>
</dbReference>
<evidence type="ECO:0000256" key="4">
    <source>
        <dbReference type="ARBA" id="ARBA00022729"/>
    </source>
</evidence>
<evidence type="ECO:0000259" key="6">
    <source>
        <dbReference type="Pfam" id="PF00496"/>
    </source>
</evidence>
<sequence>MRPLLSCFTLSARLVVGVFMSLLAGASVGVADDAPTRGTRFVIADEVGDWGIPSPYLHDRRGPGFILTSLVFDTLIWKDATGAFVPSLAETWTVDDTGATFTLHPKARWHDGVPVTADDVVFTVGMFREFPLASLDLSRIQSVRALDDHTVRFEMTQPFAPFLATIAGVMPIVGRHLHGAVETPMTLGLPQAAIGSGPFRLEHYDRVQGATLFRANHAYHRGRPTVEEIAFVRMTPPVAVAGVRKGTVDLATSVPVRDAESLAAAGVRLLVHDTGHPVRLKYNTRHPVLADGRVRRAFAHFIDRKRVIETVYLGWAVPWDPRGLAPLADPARDPYPFDPGAGQRLLEQAGWSRTPDGPWIRENEAVRLDLLAPRAQESLARLIGQQLGAQGLGVAVRLLDRGAFDEALRQGAYDLALTSHGLLGDPDVFRQGVLGTRPDSDRYTANPDLVAALEAQVTQTDPARRQALLARAGELYARDLPSYVLVSPRRAAVAPEPFFFTPGGVGPGVPSVLNKLAFLP</sequence>
<feature type="domain" description="Solute-binding protein family 5" evidence="6">
    <location>
        <begin position="84"/>
        <end position="434"/>
    </location>
</feature>
<gene>
    <name evidence="7" type="ORF">ROR02_28170</name>
</gene>
<comment type="caution">
    <text evidence="7">The sequence shown here is derived from an EMBL/GenBank/DDBJ whole genome shotgun (WGS) entry which is preliminary data.</text>
</comment>
<dbReference type="InterPro" id="IPR039424">
    <property type="entry name" value="SBP_5"/>
</dbReference>
<feature type="signal peptide" evidence="5">
    <location>
        <begin position="1"/>
        <end position="26"/>
    </location>
</feature>
<dbReference type="InterPro" id="IPR000914">
    <property type="entry name" value="SBP_5_dom"/>
</dbReference>
<dbReference type="GO" id="GO:0015833">
    <property type="term" value="P:peptide transport"/>
    <property type="evidence" value="ECO:0007669"/>
    <property type="project" value="TreeGrafter"/>
</dbReference>
<dbReference type="PANTHER" id="PTHR30290">
    <property type="entry name" value="PERIPLASMIC BINDING COMPONENT OF ABC TRANSPORTER"/>
    <property type="match status" value="1"/>
</dbReference>
<evidence type="ECO:0000313" key="7">
    <source>
        <dbReference type="EMBL" id="GEO82686.1"/>
    </source>
</evidence>
<feature type="chain" id="PRO_5022031093" evidence="5">
    <location>
        <begin position="27"/>
        <end position="520"/>
    </location>
</feature>
<evidence type="ECO:0000256" key="2">
    <source>
        <dbReference type="ARBA" id="ARBA00005695"/>
    </source>
</evidence>
<dbReference type="AlphaFoldDB" id="A0A512HB54"/>
<protein>
    <submittedName>
        <fullName evidence="7">Peptide ABC transporter substrate-binding protein</fullName>
    </submittedName>
</protein>
<name>A0A512HB54_9PROT</name>
<organism evidence="7 8">
    <name type="scientific">Pararhodospirillum oryzae</name>
    <dbReference type="NCBI Taxonomy" id="478448"/>
    <lineage>
        <taxon>Bacteria</taxon>
        <taxon>Pseudomonadati</taxon>
        <taxon>Pseudomonadota</taxon>
        <taxon>Alphaproteobacteria</taxon>
        <taxon>Rhodospirillales</taxon>
        <taxon>Rhodospirillaceae</taxon>
        <taxon>Pararhodospirillum</taxon>
    </lineage>
</organism>
<accession>A0A512HB54</accession>
<comment type="similarity">
    <text evidence="2">Belongs to the bacterial solute-binding protein 5 family.</text>
</comment>
<evidence type="ECO:0000313" key="8">
    <source>
        <dbReference type="Proteomes" id="UP000321567"/>
    </source>
</evidence>
<dbReference type="Pfam" id="PF00496">
    <property type="entry name" value="SBP_bac_5"/>
    <property type="match status" value="1"/>
</dbReference>
<dbReference type="SUPFAM" id="SSF53850">
    <property type="entry name" value="Periplasmic binding protein-like II"/>
    <property type="match status" value="1"/>
</dbReference>
<comment type="subcellular location">
    <subcellularLocation>
        <location evidence="1">Periplasm</location>
    </subcellularLocation>
</comment>
<keyword evidence="4 5" id="KW-0732">Signal</keyword>
<evidence type="ECO:0000256" key="1">
    <source>
        <dbReference type="ARBA" id="ARBA00004418"/>
    </source>
</evidence>
<evidence type="ECO:0000256" key="5">
    <source>
        <dbReference type="SAM" id="SignalP"/>
    </source>
</evidence>
<dbReference type="GO" id="GO:1904680">
    <property type="term" value="F:peptide transmembrane transporter activity"/>
    <property type="evidence" value="ECO:0007669"/>
    <property type="project" value="TreeGrafter"/>
</dbReference>
<dbReference type="Gene3D" id="3.10.105.10">
    <property type="entry name" value="Dipeptide-binding Protein, Domain 3"/>
    <property type="match status" value="1"/>
</dbReference>
<dbReference type="EMBL" id="BJZO01000098">
    <property type="protein sequence ID" value="GEO82686.1"/>
    <property type="molecule type" value="Genomic_DNA"/>
</dbReference>
<dbReference type="PIRSF" id="PIRSF002741">
    <property type="entry name" value="MppA"/>
    <property type="match status" value="1"/>
</dbReference>
<evidence type="ECO:0000256" key="3">
    <source>
        <dbReference type="ARBA" id="ARBA00022448"/>
    </source>
</evidence>
<dbReference type="GO" id="GO:0043190">
    <property type="term" value="C:ATP-binding cassette (ABC) transporter complex"/>
    <property type="evidence" value="ECO:0007669"/>
    <property type="project" value="InterPro"/>
</dbReference>
<keyword evidence="3" id="KW-0813">Transport</keyword>